<gene>
    <name evidence="2" type="ORF">CZ787_07820</name>
</gene>
<sequence length="286" mass="30345">MSSPPSNASTLGYIEHPGTPAQTRYQAQLCHTQERSLTLEGGQTLHDAIVQALQKQAISSAYLTINNAAMQTLHYVIPGDDPSGQHAAWYSETHRLSPPANIHTAGIHVGLRDGEPFLHCHGIWQRGDGHTAVGHLLAPASILANDIEVSCTAIEGAYLAVTADEETRFPLFAPYQGASSAAKPNALLLTLRPNQDLNAAIAATAKRYGIDTAQIMGLGSLVQTCFTDGHQLKSHANEILILDGTLKDGQPSLQAVSVGIGGEQHQGALAPGRNAICVTCELLLRF</sequence>
<evidence type="ECO:0000313" key="2">
    <source>
        <dbReference type="EMBL" id="SJN12333.1"/>
    </source>
</evidence>
<reference evidence="2 3" key="1">
    <citation type="submission" date="2017-02" db="EMBL/GenBank/DDBJ databases">
        <authorList>
            <person name="Dridi B."/>
        </authorList>
    </citation>
    <scope>NUCLEOTIDE SEQUENCE [LARGE SCALE GENOMIC DNA]</scope>
    <source>
        <strain evidence="2 3">JB380</strain>
    </source>
</reference>
<name>A0A1R4HYW6_9GAMM</name>
<dbReference type="Gene3D" id="3.30.1330.80">
    <property type="entry name" value="Hypothetical protein, similar to alpha- acetolactate decarboxylase, domain 2"/>
    <property type="match status" value="2"/>
</dbReference>
<proteinExistence type="predicted"/>
<dbReference type="RefSeq" id="WP_087107830.1">
    <property type="nucleotide sequence ID" value="NZ_FUKM01000033.1"/>
</dbReference>
<accession>A0A1R4HYW6</accession>
<dbReference type="OrthoDB" id="8720942at2"/>
<dbReference type="SUPFAM" id="SSF117856">
    <property type="entry name" value="AF0104/ALDC/Ptd012-like"/>
    <property type="match status" value="2"/>
</dbReference>
<evidence type="ECO:0000313" key="3">
    <source>
        <dbReference type="Proteomes" id="UP000196331"/>
    </source>
</evidence>
<dbReference type="EMBL" id="FUKM01000033">
    <property type="protein sequence ID" value="SJN12333.1"/>
    <property type="molecule type" value="Genomic_DNA"/>
</dbReference>
<dbReference type="Proteomes" id="UP000196331">
    <property type="component" value="Unassembled WGS sequence"/>
</dbReference>
<organism evidence="2 3">
    <name type="scientific">Halomonas citrativorans</name>
    <dbReference type="NCBI Taxonomy" id="2742612"/>
    <lineage>
        <taxon>Bacteria</taxon>
        <taxon>Pseudomonadati</taxon>
        <taxon>Pseudomonadota</taxon>
        <taxon>Gammaproteobacteria</taxon>
        <taxon>Oceanospirillales</taxon>
        <taxon>Halomonadaceae</taxon>
        <taxon>Halomonas</taxon>
    </lineage>
</organism>
<feature type="domain" description="PPC" evidence="1">
    <location>
        <begin position="26"/>
        <end position="175"/>
    </location>
</feature>
<dbReference type="PROSITE" id="PS51742">
    <property type="entry name" value="PPC"/>
    <property type="match status" value="1"/>
</dbReference>
<dbReference type="AlphaFoldDB" id="A0A1R4HYW6"/>
<dbReference type="InterPro" id="IPR005175">
    <property type="entry name" value="PPC_dom"/>
</dbReference>
<comment type="caution">
    <text evidence="2">The sequence shown here is derived from an EMBL/GenBank/DDBJ whole genome shotgun (WGS) entry which is preliminary data.</text>
</comment>
<protein>
    <submittedName>
        <fullName evidence="2">Bll4710 protein</fullName>
    </submittedName>
</protein>
<evidence type="ECO:0000259" key="1">
    <source>
        <dbReference type="PROSITE" id="PS51742"/>
    </source>
</evidence>